<dbReference type="SUPFAM" id="SSF50978">
    <property type="entry name" value="WD40 repeat-like"/>
    <property type="match status" value="1"/>
</dbReference>
<dbReference type="PANTHER" id="PTHR46362:SF1">
    <property type="entry name" value="GEM-ASSOCIATED PROTEIN 5"/>
    <property type="match status" value="1"/>
</dbReference>
<dbReference type="AlphaFoldDB" id="L1IY22"/>
<sequence>MSRQLPPSPNWYSSSCCDWSAGGLVAYAAKSAVRFLDPSTRRIVGELLGHDDRVTTLTFVRSPPWLHVCVTGSADKTVRAWDSESSSCMSCLRDQHQLEVVAVASSAAMGPLILSVDKGGVLVAWDFASSSSRSACPMKMPATCMASTGARTAAVGYANGVILLLDVTTISILHKLVGHDGRDRTIRVWNARVGTSKQEKDSLISGGSNGDVWWWNVKSKRAQKGTGKQLPSRSVFSFALGRLAGDEEEKLKMVCVSMDRTIALWDMQDSLTCRWLLPCLGGYVYDIDRCPSDPARVVLAVGDQARGGGGRGRGSDMPRADDPDVADQQQGAARLSAAVARAAG</sequence>
<dbReference type="EnsemblProtists" id="EKX41002">
    <property type="protein sequence ID" value="EKX41002"/>
    <property type="gene ID" value="GUITHDRAFT_113005"/>
</dbReference>
<reference evidence="5" key="2">
    <citation type="submission" date="2012-11" db="EMBL/GenBank/DDBJ databases">
        <authorList>
            <person name="Kuo A."/>
            <person name="Curtis B.A."/>
            <person name="Tanifuji G."/>
            <person name="Burki F."/>
            <person name="Gruber A."/>
            <person name="Irimia M."/>
            <person name="Maruyama S."/>
            <person name="Arias M.C."/>
            <person name="Ball S.G."/>
            <person name="Gile G.H."/>
            <person name="Hirakawa Y."/>
            <person name="Hopkins J.F."/>
            <person name="Rensing S.A."/>
            <person name="Schmutz J."/>
            <person name="Symeonidi A."/>
            <person name="Elias M."/>
            <person name="Eveleigh R.J."/>
            <person name="Herman E.K."/>
            <person name="Klute M.J."/>
            <person name="Nakayama T."/>
            <person name="Obornik M."/>
            <person name="Reyes-Prieto A."/>
            <person name="Armbrust E.V."/>
            <person name="Aves S.J."/>
            <person name="Beiko R.G."/>
            <person name="Coutinho P."/>
            <person name="Dacks J.B."/>
            <person name="Durnford D.G."/>
            <person name="Fast N.M."/>
            <person name="Green B.R."/>
            <person name="Grisdale C."/>
            <person name="Hempe F."/>
            <person name="Henrissat B."/>
            <person name="Hoppner M.P."/>
            <person name="Ishida K.-I."/>
            <person name="Kim E."/>
            <person name="Koreny L."/>
            <person name="Kroth P.G."/>
            <person name="Liu Y."/>
            <person name="Malik S.-B."/>
            <person name="Maier U.G."/>
            <person name="McRose D."/>
            <person name="Mock T."/>
            <person name="Neilson J.A."/>
            <person name="Onodera N.T."/>
            <person name="Poole A.M."/>
            <person name="Pritham E.J."/>
            <person name="Richards T.A."/>
            <person name="Rocap G."/>
            <person name="Roy S.W."/>
            <person name="Sarai C."/>
            <person name="Schaack S."/>
            <person name="Shirato S."/>
            <person name="Slamovits C.H."/>
            <person name="Spencer D.F."/>
            <person name="Suzuki S."/>
            <person name="Worden A.Z."/>
            <person name="Zauner S."/>
            <person name="Barry K."/>
            <person name="Bell C."/>
            <person name="Bharti A.K."/>
            <person name="Crow J.A."/>
            <person name="Grimwood J."/>
            <person name="Kramer R."/>
            <person name="Lindquist E."/>
            <person name="Lucas S."/>
            <person name="Salamov A."/>
            <person name="McFadden G.I."/>
            <person name="Lane C.E."/>
            <person name="Keeling P.J."/>
            <person name="Gray M.W."/>
            <person name="Grigoriev I.V."/>
            <person name="Archibald J.M."/>
        </authorList>
    </citation>
    <scope>NUCLEOTIDE SEQUENCE</scope>
    <source>
        <strain evidence="5">CCMP2712</strain>
    </source>
</reference>
<dbReference type="SMART" id="SM00320">
    <property type="entry name" value="WD40"/>
    <property type="match status" value="4"/>
</dbReference>
<name>L1IY22_GUITC</name>
<dbReference type="GO" id="GO:0005634">
    <property type="term" value="C:nucleus"/>
    <property type="evidence" value="ECO:0007669"/>
    <property type="project" value="TreeGrafter"/>
</dbReference>
<dbReference type="PaxDb" id="55529-EKX41002"/>
<dbReference type="PROSITE" id="PS50082">
    <property type="entry name" value="WD_REPEATS_2"/>
    <property type="match status" value="1"/>
</dbReference>
<dbReference type="PANTHER" id="PTHR46362">
    <property type="entry name" value="GEM-ASSOCIATED PROTEIN 5"/>
    <property type="match status" value="1"/>
</dbReference>
<keyword evidence="5" id="KW-1185">Reference proteome</keyword>
<accession>L1IY22</accession>
<feature type="region of interest" description="Disordered" evidence="2">
    <location>
        <begin position="304"/>
        <end position="331"/>
    </location>
</feature>
<evidence type="ECO:0000313" key="3">
    <source>
        <dbReference type="EMBL" id="EKX41002.1"/>
    </source>
</evidence>
<dbReference type="Gene3D" id="2.130.10.10">
    <property type="entry name" value="YVTN repeat-like/Quinoprotein amine dehydrogenase"/>
    <property type="match status" value="2"/>
</dbReference>
<dbReference type="InterPro" id="IPR015943">
    <property type="entry name" value="WD40/YVTN_repeat-like_dom_sf"/>
</dbReference>
<dbReference type="GO" id="GO:0003730">
    <property type="term" value="F:mRNA 3'-UTR binding"/>
    <property type="evidence" value="ECO:0007669"/>
    <property type="project" value="TreeGrafter"/>
</dbReference>
<dbReference type="Pfam" id="PF00400">
    <property type="entry name" value="WD40"/>
    <property type="match status" value="1"/>
</dbReference>
<dbReference type="STRING" id="905079.L1IY22"/>
<dbReference type="PROSITE" id="PS50294">
    <property type="entry name" value="WD_REPEATS_REGION"/>
    <property type="match status" value="1"/>
</dbReference>
<dbReference type="GO" id="GO:0032797">
    <property type="term" value="C:SMN complex"/>
    <property type="evidence" value="ECO:0007669"/>
    <property type="project" value="TreeGrafter"/>
</dbReference>
<dbReference type="HOGENOM" id="CLU_807639_0_0_1"/>
<keyword evidence="1" id="KW-0853">WD repeat</keyword>
<dbReference type="RefSeq" id="XP_005827982.1">
    <property type="nucleotide sequence ID" value="XM_005827925.1"/>
</dbReference>
<reference evidence="3 5" key="1">
    <citation type="journal article" date="2012" name="Nature">
        <title>Algal genomes reveal evolutionary mosaicism and the fate of nucleomorphs.</title>
        <authorList>
            <consortium name="DOE Joint Genome Institute"/>
            <person name="Curtis B.A."/>
            <person name="Tanifuji G."/>
            <person name="Burki F."/>
            <person name="Gruber A."/>
            <person name="Irimia M."/>
            <person name="Maruyama S."/>
            <person name="Arias M.C."/>
            <person name="Ball S.G."/>
            <person name="Gile G.H."/>
            <person name="Hirakawa Y."/>
            <person name="Hopkins J.F."/>
            <person name="Kuo A."/>
            <person name="Rensing S.A."/>
            <person name="Schmutz J."/>
            <person name="Symeonidi A."/>
            <person name="Elias M."/>
            <person name="Eveleigh R.J."/>
            <person name="Herman E.K."/>
            <person name="Klute M.J."/>
            <person name="Nakayama T."/>
            <person name="Obornik M."/>
            <person name="Reyes-Prieto A."/>
            <person name="Armbrust E.V."/>
            <person name="Aves S.J."/>
            <person name="Beiko R.G."/>
            <person name="Coutinho P."/>
            <person name="Dacks J.B."/>
            <person name="Durnford D.G."/>
            <person name="Fast N.M."/>
            <person name="Green B.R."/>
            <person name="Grisdale C.J."/>
            <person name="Hempel F."/>
            <person name="Henrissat B."/>
            <person name="Hoppner M.P."/>
            <person name="Ishida K."/>
            <person name="Kim E."/>
            <person name="Koreny L."/>
            <person name="Kroth P.G."/>
            <person name="Liu Y."/>
            <person name="Malik S.B."/>
            <person name="Maier U.G."/>
            <person name="McRose D."/>
            <person name="Mock T."/>
            <person name="Neilson J.A."/>
            <person name="Onodera N.T."/>
            <person name="Poole A.M."/>
            <person name="Pritham E.J."/>
            <person name="Richards T.A."/>
            <person name="Rocap G."/>
            <person name="Roy S.W."/>
            <person name="Sarai C."/>
            <person name="Schaack S."/>
            <person name="Shirato S."/>
            <person name="Slamovits C.H."/>
            <person name="Spencer D.F."/>
            <person name="Suzuki S."/>
            <person name="Worden A.Z."/>
            <person name="Zauner S."/>
            <person name="Barry K."/>
            <person name="Bell C."/>
            <person name="Bharti A.K."/>
            <person name="Crow J.A."/>
            <person name="Grimwood J."/>
            <person name="Kramer R."/>
            <person name="Lindquist E."/>
            <person name="Lucas S."/>
            <person name="Salamov A."/>
            <person name="McFadden G.I."/>
            <person name="Lane C.E."/>
            <person name="Keeling P.J."/>
            <person name="Gray M.W."/>
            <person name="Grigoriev I.V."/>
            <person name="Archibald J.M."/>
        </authorList>
    </citation>
    <scope>NUCLEOTIDE SEQUENCE</scope>
    <source>
        <strain evidence="3 5">CCMP2712</strain>
    </source>
</reference>
<evidence type="ECO:0000256" key="2">
    <source>
        <dbReference type="SAM" id="MobiDB-lite"/>
    </source>
</evidence>
<dbReference type="Proteomes" id="UP000011087">
    <property type="component" value="Unassembled WGS sequence"/>
</dbReference>
<dbReference type="eggNOG" id="ENOG502QPYZ">
    <property type="taxonomic scope" value="Eukaryota"/>
</dbReference>
<feature type="repeat" description="WD" evidence="1">
    <location>
        <begin position="47"/>
        <end position="91"/>
    </location>
</feature>
<organism evidence="3">
    <name type="scientific">Guillardia theta (strain CCMP2712)</name>
    <name type="common">Cryptophyte</name>
    <dbReference type="NCBI Taxonomy" id="905079"/>
    <lineage>
        <taxon>Eukaryota</taxon>
        <taxon>Cryptophyceae</taxon>
        <taxon>Pyrenomonadales</taxon>
        <taxon>Geminigeraceae</taxon>
        <taxon>Guillardia</taxon>
    </lineage>
</organism>
<evidence type="ECO:0000256" key="1">
    <source>
        <dbReference type="PROSITE-ProRule" id="PRU00221"/>
    </source>
</evidence>
<feature type="compositionally biased region" description="Basic and acidic residues" evidence="2">
    <location>
        <begin position="313"/>
        <end position="322"/>
    </location>
</feature>
<dbReference type="InterPro" id="IPR036322">
    <property type="entry name" value="WD40_repeat_dom_sf"/>
</dbReference>
<dbReference type="KEGG" id="gtt:GUITHDRAFT_113005"/>
<evidence type="ECO:0000313" key="4">
    <source>
        <dbReference type="EnsemblProtists" id="EKX41002"/>
    </source>
</evidence>
<dbReference type="InterPro" id="IPR052640">
    <property type="entry name" value="Gemin-5"/>
</dbReference>
<dbReference type="OrthoDB" id="7326421at2759"/>
<protein>
    <submittedName>
        <fullName evidence="3 4">Uncharacterized protein</fullName>
    </submittedName>
</protein>
<evidence type="ECO:0000313" key="5">
    <source>
        <dbReference type="Proteomes" id="UP000011087"/>
    </source>
</evidence>
<dbReference type="GO" id="GO:0000387">
    <property type="term" value="P:spliceosomal snRNP assembly"/>
    <property type="evidence" value="ECO:0007669"/>
    <property type="project" value="TreeGrafter"/>
</dbReference>
<dbReference type="OMA" id="FNISSYM"/>
<dbReference type="EMBL" id="JH993027">
    <property type="protein sequence ID" value="EKX41002.1"/>
    <property type="molecule type" value="Genomic_DNA"/>
</dbReference>
<dbReference type="GeneID" id="17297594"/>
<reference evidence="4" key="3">
    <citation type="submission" date="2015-06" db="UniProtKB">
        <authorList>
            <consortium name="EnsemblProtists"/>
        </authorList>
    </citation>
    <scope>IDENTIFICATION</scope>
</reference>
<proteinExistence type="predicted"/>
<dbReference type="InterPro" id="IPR001680">
    <property type="entry name" value="WD40_rpt"/>
</dbReference>
<gene>
    <name evidence="3" type="ORF">GUITHDRAFT_113005</name>
</gene>